<reference evidence="2" key="1">
    <citation type="submission" date="2020-06" db="EMBL/GenBank/DDBJ databases">
        <authorList>
            <person name="Li T."/>
            <person name="Hu X."/>
            <person name="Zhang T."/>
            <person name="Song X."/>
            <person name="Zhang H."/>
            <person name="Dai N."/>
            <person name="Sheng W."/>
            <person name="Hou X."/>
            <person name="Wei L."/>
        </authorList>
    </citation>
    <scope>NUCLEOTIDE SEQUENCE</scope>
    <source>
        <strain evidence="2">3651</strain>
        <tissue evidence="2">Leaf</tissue>
    </source>
</reference>
<proteinExistence type="predicted"/>
<dbReference type="Proteomes" id="UP001293254">
    <property type="component" value="Unassembled WGS sequence"/>
</dbReference>
<dbReference type="AlphaFoldDB" id="A0AAE2CIH6"/>
<reference evidence="2" key="2">
    <citation type="journal article" date="2024" name="Plant">
        <title>Genomic evolution and insights into agronomic trait innovations of Sesamum species.</title>
        <authorList>
            <person name="Miao H."/>
            <person name="Wang L."/>
            <person name="Qu L."/>
            <person name="Liu H."/>
            <person name="Sun Y."/>
            <person name="Le M."/>
            <person name="Wang Q."/>
            <person name="Wei S."/>
            <person name="Zheng Y."/>
            <person name="Lin W."/>
            <person name="Duan Y."/>
            <person name="Cao H."/>
            <person name="Xiong S."/>
            <person name="Wang X."/>
            <person name="Wei L."/>
            <person name="Li C."/>
            <person name="Ma Q."/>
            <person name="Ju M."/>
            <person name="Zhao R."/>
            <person name="Li G."/>
            <person name="Mu C."/>
            <person name="Tian Q."/>
            <person name="Mei H."/>
            <person name="Zhang T."/>
            <person name="Gao T."/>
            <person name="Zhang H."/>
        </authorList>
    </citation>
    <scope>NUCLEOTIDE SEQUENCE</scope>
    <source>
        <strain evidence="2">3651</strain>
    </source>
</reference>
<comment type="caution">
    <text evidence="2">The sequence shown here is derived from an EMBL/GenBank/DDBJ whole genome shotgun (WGS) entry which is preliminary data.</text>
</comment>
<gene>
    <name evidence="2" type="ORF">Salat_1904200</name>
</gene>
<name>A0AAE2CIH6_9LAMI</name>
<evidence type="ECO:0000313" key="3">
    <source>
        <dbReference type="Proteomes" id="UP001293254"/>
    </source>
</evidence>
<sequence length="218" mass="24995">MEKLEDEMKELVGREEVLWQQQAKALCFGGDRNSAFFHQRASERMVRNGIRRLKVEGVPWLLRPHSFQIAFQPKTLHADTKVATLFSVRGWNINLVRAEFKVMDANCILSIQLPSSQRQDEVVWHYNKVGKFSLWSIYKLACSLVTLVSSTMSMVGWNFISKSRVPPHIQLFEWRACNLALLTVLNLRTKGRVEGCHACGLAEDTMHVLLSCSFARMV</sequence>
<evidence type="ECO:0000313" key="2">
    <source>
        <dbReference type="EMBL" id="KAK4423214.1"/>
    </source>
</evidence>
<dbReference type="Pfam" id="PF13966">
    <property type="entry name" value="zf-RVT"/>
    <property type="match status" value="1"/>
</dbReference>
<organism evidence="2 3">
    <name type="scientific">Sesamum alatum</name>
    <dbReference type="NCBI Taxonomy" id="300844"/>
    <lineage>
        <taxon>Eukaryota</taxon>
        <taxon>Viridiplantae</taxon>
        <taxon>Streptophyta</taxon>
        <taxon>Embryophyta</taxon>
        <taxon>Tracheophyta</taxon>
        <taxon>Spermatophyta</taxon>
        <taxon>Magnoliopsida</taxon>
        <taxon>eudicotyledons</taxon>
        <taxon>Gunneridae</taxon>
        <taxon>Pentapetalae</taxon>
        <taxon>asterids</taxon>
        <taxon>lamiids</taxon>
        <taxon>Lamiales</taxon>
        <taxon>Pedaliaceae</taxon>
        <taxon>Sesamum</taxon>
    </lineage>
</organism>
<evidence type="ECO:0000259" key="1">
    <source>
        <dbReference type="Pfam" id="PF13966"/>
    </source>
</evidence>
<protein>
    <recommendedName>
        <fullName evidence="1">Reverse transcriptase zinc-binding domain-containing protein</fullName>
    </recommendedName>
</protein>
<dbReference type="InterPro" id="IPR026960">
    <property type="entry name" value="RVT-Znf"/>
</dbReference>
<feature type="domain" description="Reverse transcriptase zinc-binding" evidence="1">
    <location>
        <begin position="155"/>
        <end position="217"/>
    </location>
</feature>
<dbReference type="EMBL" id="JACGWO010000007">
    <property type="protein sequence ID" value="KAK4423214.1"/>
    <property type="molecule type" value="Genomic_DNA"/>
</dbReference>
<accession>A0AAE2CIH6</accession>
<keyword evidence="3" id="KW-1185">Reference proteome</keyword>